<keyword evidence="1" id="KW-1133">Transmembrane helix</keyword>
<evidence type="ECO:0008006" key="4">
    <source>
        <dbReference type="Google" id="ProtNLM"/>
    </source>
</evidence>
<feature type="transmembrane region" description="Helical" evidence="1">
    <location>
        <begin position="95"/>
        <end position="116"/>
    </location>
</feature>
<comment type="caution">
    <text evidence="2">The sequence shown here is derived from an EMBL/GenBank/DDBJ whole genome shotgun (WGS) entry which is preliminary data.</text>
</comment>
<gene>
    <name evidence="2" type="ORF">LPW36_01845</name>
</gene>
<keyword evidence="3" id="KW-1185">Reference proteome</keyword>
<organism evidence="2 3">
    <name type="scientific">Limnobaculum eriocheiris</name>
    <dbReference type="NCBI Taxonomy" id="2897391"/>
    <lineage>
        <taxon>Bacteria</taxon>
        <taxon>Pseudomonadati</taxon>
        <taxon>Pseudomonadota</taxon>
        <taxon>Gammaproteobacteria</taxon>
        <taxon>Enterobacterales</taxon>
        <taxon>Budviciaceae</taxon>
        <taxon>Limnobaculum</taxon>
    </lineage>
</organism>
<dbReference type="Proteomes" id="UP001139171">
    <property type="component" value="Unassembled WGS sequence"/>
</dbReference>
<dbReference type="RefSeq" id="WP_230607796.1">
    <property type="nucleotide sequence ID" value="NZ_JAJNAG010000002.1"/>
</dbReference>
<evidence type="ECO:0000313" key="3">
    <source>
        <dbReference type="Proteomes" id="UP001139171"/>
    </source>
</evidence>
<feature type="transmembrane region" description="Helical" evidence="1">
    <location>
        <begin position="150"/>
        <end position="170"/>
    </location>
</feature>
<dbReference type="AlphaFoldDB" id="A0A9X1MSL6"/>
<keyword evidence="1" id="KW-0812">Transmembrane</keyword>
<protein>
    <recommendedName>
        <fullName evidence="4">Glycosyltransferase</fullName>
    </recommendedName>
</protein>
<sequence>MTIIVDILRQNDEHNVFNSKAITALLSTSTITEVWLTKNSTCNVLLDREINVKKRNVRSFGSKFYYWFISSFITVYILFRAYFRKESVLFLSATPLHYYIISKFLLILNLNIYIIMHGELSYLNHPIGLGQKIGGWCINKSFLSYKVKKLTYIALGFPIYSLLLEIYPSLAGHITIVEHPLDDITFSKKNDKKLCFGSFGIHSKDKNSEKIYDLALCIDENIIKSIDIITVGISDGYFKYGRSDNILHYCAGVFGKNFIPREEFVMNVNKIDFALFFYNGDTQYALVPSGIFYDCISFNIPIISLKNRIFQAYFEKYGPMGKLCNNLDEMADFIKLLYLEREKCEEYFDNMKSARDDMSFNNFRDNLLRIIQS</sequence>
<evidence type="ECO:0000313" key="2">
    <source>
        <dbReference type="EMBL" id="MCD1124786.1"/>
    </source>
</evidence>
<proteinExistence type="predicted"/>
<name>A0A9X1MSL6_9GAMM</name>
<reference evidence="2" key="1">
    <citation type="submission" date="2021-11" db="EMBL/GenBank/DDBJ databases">
        <title>Jinshanibacter sp. isolated from one year old Eriocheir sinensis.</title>
        <authorList>
            <person name="Li J.-Y."/>
            <person name="He W."/>
            <person name="Gao T.-H."/>
        </authorList>
    </citation>
    <scope>NUCLEOTIDE SEQUENCE</scope>
    <source>
        <strain evidence="2">LJY008</strain>
    </source>
</reference>
<dbReference type="SUPFAM" id="SSF53756">
    <property type="entry name" value="UDP-Glycosyltransferase/glycogen phosphorylase"/>
    <property type="match status" value="1"/>
</dbReference>
<accession>A0A9X1MSL6</accession>
<keyword evidence="1" id="KW-0472">Membrane</keyword>
<dbReference type="EMBL" id="JAJNAG010000002">
    <property type="protein sequence ID" value="MCD1124786.1"/>
    <property type="molecule type" value="Genomic_DNA"/>
</dbReference>
<evidence type="ECO:0000256" key="1">
    <source>
        <dbReference type="SAM" id="Phobius"/>
    </source>
</evidence>
<feature type="transmembrane region" description="Helical" evidence="1">
    <location>
        <begin position="64"/>
        <end position="83"/>
    </location>
</feature>